<dbReference type="AlphaFoldDB" id="A0A0B6WWT3"/>
<gene>
    <name evidence="1" type="ORF">PYK22_01205</name>
</gene>
<keyword evidence="2" id="KW-1185">Reference proteome</keyword>
<reference evidence="1 2" key="1">
    <citation type="submission" date="2013-12" db="EMBL/GenBank/DDBJ databases">
        <authorList>
            <person name="Stott M."/>
        </authorList>
    </citation>
    <scope>NUCLEOTIDE SEQUENCE [LARGE SCALE GENOMIC DNA]</scope>
    <source>
        <strain evidence="1 2">K22</strain>
    </source>
</reference>
<organism evidence="1 2">
    <name type="scientific">Pyrinomonas methylaliphatogenes</name>
    <dbReference type="NCBI Taxonomy" id="454194"/>
    <lineage>
        <taxon>Bacteria</taxon>
        <taxon>Pseudomonadati</taxon>
        <taxon>Acidobacteriota</taxon>
        <taxon>Blastocatellia</taxon>
        <taxon>Blastocatellales</taxon>
        <taxon>Pyrinomonadaceae</taxon>
        <taxon>Pyrinomonas</taxon>
    </lineage>
</organism>
<accession>A0A0B6WWT3</accession>
<reference evidence="1 2" key="2">
    <citation type="submission" date="2015-01" db="EMBL/GenBank/DDBJ databases">
        <title>Complete genome sequence of Pyrinomonas methylaliphatogenes type strain K22T.</title>
        <authorList>
            <person name="Lee K.C.Y."/>
            <person name="Power J.F."/>
            <person name="Dunfield P.F."/>
            <person name="Morgan X.C."/>
            <person name="Huttenhower C."/>
            <person name="Stott M.B."/>
        </authorList>
    </citation>
    <scope>NUCLEOTIDE SEQUENCE [LARGE SCALE GENOMIC DNA]</scope>
    <source>
        <strain evidence="1 2">K22</strain>
    </source>
</reference>
<dbReference type="EMBL" id="CBXV010000004">
    <property type="protein sequence ID" value="CDM65207.1"/>
    <property type="molecule type" value="Genomic_DNA"/>
</dbReference>
<evidence type="ECO:0000313" key="1">
    <source>
        <dbReference type="EMBL" id="CDM65207.1"/>
    </source>
</evidence>
<evidence type="ECO:0000313" key="2">
    <source>
        <dbReference type="Proteomes" id="UP000031518"/>
    </source>
</evidence>
<name>A0A0B6WWT3_9BACT</name>
<proteinExistence type="predicted"/>
<sequence>MTDDEVARVIQAVKELCARYARPTGHAVEQASWQAV</sequence>
<protein>
    <submittedName>
        <fullName evidence="1">Uncharacterized protein</fullName>
    </submittedName>
</protein>
<dbReference type="Proteomes" id="UP000031518">
    <property type="component" value="Unassembled WGS sequence"/>
</dbReference>